<dbReference type="InterPro" id="IPR036322">
    <property type="entry name" value="WD40_repeat_dom_sf"/>
</dbReference>
<dbReference type="InterPro" id="IPR042453">
    <property type="entry name" value="WDR53"/>
</dbReference>
<dbReference type="Pfam" id="PF12894">
    <property type="entry name" value="ANAPC4_WD40"/>
    <property type="match status" value="1"/>
</dbReference>
<dbReference type="PANTHER" id="PTHR44666">
    <property type="entry name" value="WD REPEAT-CONTAINING PROTEIN 53"/>
    <property type="match status" value="1"/>
</dbReference>
<dbReference type="PROSITE" id="PS00678">
    <property type="entry name" value="WD_REPEATS_1"/>
    <property type="match status" value="2"/>
</dbReference>
<dbReference type="PROSITE" id="PS50082">
    <property type="entry name" value="WD_REPEATS_2"/>
    <property type="match status" value="2"/>
</dbReference>
<dbReference type="SMART" id="SM00320">
    <property type="entry name" value="WD40"/>
    <property type="match status" value="6"/>
</dbReference>
<feature type="compositionally biased region" description="Polar residues" evidence="4">
    <location>
        <begin position="292"/>
        <end position="306"/>
    </location>
</feature>
<feature type="compositionally biased region" description="Basic residues" evidence="4">
    <location>
        <begin position="279"/>
        <end position="291"/>
    </location>
</feature>
<dbReference type="InterPro" id="IPR001680">
    <property type="entry name" value="WD40_rpt"/>
</dbReference>
<reference evidence="6" key="1">
    <citation type="submission" date="2023-12" db="EMBL/GenBank/DDBJ databases">
        <authorList>
            <person name="Brown T."/>
        </authorList>
    </citation>
    <scope>NUCLEOTIDE SEQUENCE</scope>
</reference>
<evidence type="ECO:0000256" key="1">
    <source>
        <dbReference type="ARBA" id="ARBA00022574"/>
    </source>
</evidence>
<feature type="repeat" description="WD" evidence="3">
    <location>
        <begin position="132"/>
        <end position="174"/>
    </location>
</feature>
<accession>A0ABN9ZVU8</accession>
<proteinExistence type="predicted"/>
<organism evidence="6 7">
    <name type="scientific">Pipistrellus nathusii</name>
    <name type="common">Nathusius' pipistrelle</name>
    <dbReference type="NCBI Taxonomy" id="59473"/>
    <lineage>
        <taxon>Eukaryota</taxon>
        <taxon>Metazoa</taxon>
        <taxon>Chordata</taxon>
        <taxon>Craniata</taxon>
        <taxon>Vertebrata</taxon>
        <taxon>Euteleostomi</taxon>
        <taxon>Mammalia</taxon>
        <taxon>Eutheria</taxon>
        <taxon>Laurasiatheria</taxon>
        <taxon>Chiroptera</taxon>
        <taxon>Yangochiroptera</taxon>
        <taxon>Vespertilionidae</taxon>
        <taxon>Pipistrellus</taxon>
    </lineage>
</organism>
<feature type="domain" description="Anaphase-promoting complex subunit 4-like WD40" evidence="5">
    <location>
        <begin position="93"/>
        <end position="139"/>
    </location>
</feature>
<protein>
    <recommendedName>
        <fullName evidence="5">Anaphase-promoting complex subunit 4-like WD40 domain-containing protein</fullName>
    </recommendedName>
</protein>
<feature type="repeat" description="WD" evidence="3">
    <location>
        <begin position="237"/>
        <end position="278"/>
    </location>
</feature>
<dbReference type="PANTHER" id="PTHR44666:SF1">
    <property type="entry name" value="WD REPEAT-CONTAINING PROTEIN 53"/>
    <property type="match status" value="1"/>
</dbReference>
<evidence type="ECO:0000256" key="2">
    <source>
        <dbReference type="ARBA" id="ARBA00022737"/>
    </source>
</evidence>
<dbReference type="Proteomes" id="UP001314169">
    <property type="component" value="Chromosome 2"/>
</dbReference>
<keyword evidence="7" id="KW-1185">Reference proteome</keyword>
<dbReference type="InterPro" id="IPR024977">
    <property type="entry name" value="Apc4-like_WD40_dom"/>
</dbReference>
<dbReference type="Pfam" id="PF00400">
    <property type="entry name" value="WD40"/>
    <property type="match status" value="1"/>
</dbReference>
<sequence length="357" mass="38975">MAVKWIGGHSSPILCLNASSEGLVASGAEGGDLMTWGEDGTPLGHTRLEGANDVTCVLFSPACPTKLYASHGETISILDVRSLKGSLDHFHVNEEEINCLSLNETENLLASADDSGAIKILDLENKKVSRSLKRHSNICSSVAFRPQRPQSLVSCGLDMQVMLWNLQKARPLWITNLQEDETEEMESPQSPGQLLNPALAHSVSVASCGNIFSCGAEDGKIRIFRVMGVKCEQELGFKGHTLGVSQVCFLPESYLLLTGGNDGKVMIWDVSSEVEKKQKSPTKHTHRKSTKRATYTNQDGNTNTSVTHKEQGKILPKLSIEHGEKVNWLLSTKIKGCQNILVADQTSCISVYPLNEF</sequence>
<evidence type="ECO:0000313" key="6">
    <source>
        <dbReference type="EMBL" id="CAK6441758.1"/>
    </source>
</evidence>
<keyword evidence="1 3" id="KW-0853">WD repeat</keyword>
<gene>
    <name evidence="6" type="ORF">MPIPNATIZW_LOCUS10064</name>
</gene>
<dbReference type="EMBL" id="OY882859">
    <property type="protein sequence ID" value="CAK6441758.1"/>
    <property type="molecule type" value="Genomic_DNA"/>
</dbReference>
<keyword evidence="2" id="KW-0677">Repeat</keyword>
<name>A0ABN9ZVU8_PIPNA</name>
<dbReference type="PROSITE" id="PS50294">
    <property type="entry name" value="WD_REPEATS_REGION"/>
    <property type="match status" value="1"/>
</dbReference>
<dbReference type="InterPro" id="IPR019775">
    <property type="entry name" value="WD40_repeat_CS"/>
</dbReference>
<evidence type="ECO:0000313" key="7">
    <source>
        <dbReference type="Proteomes" id="UP001314169"/>
    </source>
</evidence>
<dbReference type="Gene3D" id="2.130.10.10">
    <property type="entry name" value="YVTN repeat-like/Quinoprotein amine dehydrogenase"/>
    <property type="match status" value="2"/>
</dbReference>
<dbReference type="InterPro" id="IPR015943">
    <property type="entry name" value="WD40/YVTN_repeat-like_dom_sf"/>
</dbReference>
<evidence type="ECO:0000256" key="4">
    <source>
        <dbReference type="SAM" id="MobiDB-lite"/>
    </source>
</evidence>
<evidence type="ECO:0000259" key="5">
    <source>
        <dbReference type="Pfam" id="PF12894"/>
    </source>
</evidence>
<evidence type="ECO:0000256" key="3">
    <source>
        <dbReference type="PROSITE-ProRule" id="PRU00221"/>
    </source>
</evidence>
<feature type="region of interest" description="Disordered" evidence="4">
    <location>
        <begin position="276"/>
        <end position="309"/>
    </location>
</feature>
<dbReference type="SUPFAM" id="SSF50978">
    <property type="entry name" value="WD40 repeat-like"/>
    <property type="match status" value="1"/>
</dbReference>